<feature type="transmembrane region" description="Helical" evidence="4">
    <location>
        <begin position="52"/>
        <end position="75"/>
    </location>
</feature>
<dbReference type="EMBL" id="CADIKK010000052">
    <property type="protein sequence ID" value="CAB3807689.1"/>
    <property type="molecule type" value="Genomic_DNA"/>
</dbReference>
<evidence type="ECO:0000313" key="5">
    <source>
        <dbReference type="EMBL" id="CAB3807689.1"/>
    </source>
</evidence>
<keyword evidence="3" id="KW-1003">Cell membrane</keyword>
<keyword evidence="4" id="KW-0472">Membrane</keyword>
<feature type="transmembrane region" description="Helical" evidence="4">
    <location>
        <begin position="81"/>
        <end position="103"/>
    </location>
</feature>
<dbReference type="SUPFAM" id="SSF103473">
    <property type="entry name" value="MFS general substrate transporter"/>
    <property type="match status" value="1"/>
</dbReference>
<keyword evidence="2" id="KW-0813">Transport</keyword>
<evidence type="ECO:0008006" key="7">
    <source>
        <dbReference type="Google" id="ProtNLM"/>
    </source>
</evidence>
<dbReference type="PANTHER" id="PTHR43045:SF2">
    <property type="entry name" value="INNER MEMBRANE METABOLITE TRANSPORT PROTEIN YHJE"/>
    <property type="match status" value="1"/>
</dbReference>
<proteinExistence type="predicted"/>
<dbReference type="GO" id="GO:0005886">
    <property type="term" value="C:plasma membrane"/>
    <property type="evidence" value="ECO:0007669"/>
    <property type="project" value="UniProtKB-SubCell"/>
</dbReference>
<feature type="transmembrane region" description="Helical" evidence="4">
    <location>
        <begin position="20"/>
        <end position="40"/>
    </location>
</feature>
<evidence type="ECO:0000256" key="2">
    <source>
        <dbReference type="ARBA" id="ARBA00022448"/>
    </source>
</evidence>
<comment type="subcellular location">
    <subcellularLocation>
        <location evidence="1">Cell membrane</location>
        <topology evidence="1">Multi-pass membrane protein</topology>
    </subcellularLocation>
</comment>
<organism evidence="5 6">
    <name type="scientific">Paraburkholderia ultramafica</name>
    <dbReference type="NCBI Taxonomy" id="1544867"/>
    <lineage>
        <taxon>Bacteria</taxon>
        <taxon>Pseudomonadati</taxon>
        <taxon>Pseudomonadota</taxon>
        <taxon>Betaproteobacteria</taxon>
        <taxon>Burkholderiales</taxon>
        <taxon>Burkholderiaceae</taxon>
        <taxon>Paraburkholderia</taxon>
    </lineage>
</organism>
<dbReference type="RefSeq" id="WP_175153545.1">
    <property type="nucleotide sequence ID" value="NZ_CADIKK010000052.1"/>
</dbReference>
<dbReference type="Proteomes" id="UP000494365">
    <property type="component" value="Unassembled WGS sequence"/>
</dbReference>
<evidence type="ECO:0000256" key="3">
    <source>
        <dbReference type="ARBA" id="ARBA00022475"/>
    </source>
</evidence>
<dbReference type="PANTHER" id="PTHR43045">
    <property type="entry name" value="SHIKIMATE TRANSPORTER"/>
    <property type="match status" value="1"/>
</dbReference>
<keyword evidence="4" id="KW-0812">Transmembrane</keyword>
<protein>
    <recommendedName>
        <fullName evidence="7">MFS transporter</fullName>
    </recommendedName>
</protein>
<gene>
    <name evidence="5" type="ORF">LMG28614_06655</name>
</gene>
<dbReference type="AlphaFoldDB" id="A0A6S7BP76"/>
<name>A0A6S7BP76_9BURK</name>
<sequence>MRGKHLGRGVPGSTKLAMPGMALASIPHSLYYAAMAGILAKSFPVQVRYTGISLSCQICGMVFAGTTPILGQYLFGATGSILSVVALGVLHVLITLVCALGLITRMRQEGVRDAAREALVAQS</sequence>
<keyword evidence="6" id="KW-1185">Reference proteome</keyword>
<dbReference type="InterPro" id="IPR036259">
    <property type="entry name" value="MFS_trans_sf"/>
</dbReference>
<keyword evidence="4" id="KW-1133">Transmembrane helix</keyword>
<evidence type="ECO:0000256" key="1">
    <source>
        <dbReference type="ARBA" id="ARBA00004651"/>
    </source>
</evidence>
<evidence type="ECO:0000313" key="6">
    <source>
        <dbReference type="Proteomes" id="UP000494365"/>
    </source>
</evidence>
<accession>A0A6S7BP76</accession>
<evidence type="ECO:0000256" key="4">
    <source>
        <dbReference type="SAM" id="Phobius"/>
    </source>
</evidence>
<reference evidence="5 6" key="1">
    <citation type="submission" date="2020-04" db="EMBL/GenBank/DDBJ databases">
        <authorList>
            <person name="De Canck E."/>
        </authorList>
    </citation>
    <scope>NUCLEOTIDE SEQUENCE [LARGE SCALE GENOMIC DNA]</scope>
    <source>
        <strain evidence="5 6">LMG 28614</strain>
    </source>
</reference>